<dbReference type="RefSeq" id="WP_140587489.1">
    <property type="nucleotide sequence ID" value="NZ_VFRR01000005.1"/>
</dbReference>
<dbReference type="Proteomes" id="UP000315901">
    <property type="component" value="Unassembled WGS sequence"/>
</dbReference>
<comment type="caution">
    <text evidence="2">The sequence shown here is derived from an EMBL/GenBank/DDBJ whole genome shotgun (WGS) entry which is preliminary data.</text>
</comment>
<keyword evidence="1" id="KW-0812">Transmembrane</keyword>
<name>A0A501X247_9GAMM</name>
<dbReference type="EMBL" id="VFRR01000005">
    <property type="protein sequence ID" value="TPE54537.1"/>
    <property type="molecule type" value="Genomic_DNA"/>
</dbReference>
<evidence type="ECO:0000313" key="2">
    <source>
        <dbReference type="EMBL" id="TPE54537.1"/>
    </source>
</evidence>
<sequence length="83" mass="9647">MLYPILVEYYVWWCIGLLGVTWFTRSGDLVSRRNRMYFYGMLAAIGFVLGFDWMGGVIFGLLVLEVGTVFKRWLDAKQANLNK</sequence>
<feature type="transmembrane region" description="Helical" evidence="1">
    <location>
        <begin position="6"/>
        <end position="24"/>
    </location>
</feature>
<evidence type="ECO:0000256" key="1">
    <source>
        <dbReference type="SAM" id="Phobius"/>
    </source>
</evidence>
<organism evidence="2 3">
    <name type="scientific">Maribrevibacterium harenarium</name>
    <dbReference type="NCBI Taxonomy" id="2589817"/>
    <lineage>
        <taxon>Bacteria</taxon>
        <taxon>Pseudomonadati</taxon>
        <taxon>Pseudomonadota</taxon>
        <taxon>Gammaproteobacteria</taxon>
        <taxon>Oceanospirillales</taxon>
        <taxon>Oceanospirillaceae</taxon>
        <taxon>Maribrevibacterium</taxon>
    </lineage>
</organism>
<dbReference type="AlphaFoldDB" id="A0A501X247"/>
<keyword evidence="3" id="KW-1185">Reference proteome</keyword>
<keyword evidence="1" id="KW-1133">Transmembrane helix</keyword>
<feature type="transmembrane region" description="Helical" evidence="1">
    <location>
        <begin position="36"/>
        <end position="64"/>
    </location>
</feature>
<accession>A0A501X247</accession>
<protein>
    <submittedName>
        <fullName evidence="2">Uncharacterized protein</fullName>
    </submittedName>
</protein>
<proteinExistence type="predicted"/>
<evidence type="ECO:0000313" key="3">
    <source>
        <dbReference type="Proteomes" id="UP000315901"/>
    </source>
</evidence>
<dbReference type="OrthoDB" id="6106953at2"/>
<gene>
    <name evidence="2" type="ORF">FJM67_04560</name>
</gene>
<keyword evidence="1" id="KW-0472">Membrane</keyword>
<reference evidence="2 3" key="1">
    <citation type="submission" date="2019-06" db="EMBL/GenBank/DDBJ databases">
        <title>A novel bacterium of genus Marinomonas, isolated from coastal sand.</title>
        <authorList>
            <person name="Huang H."/>
            <person name="Mo K."/>
            <person name="Hu Y."/>
        </authorList>
    </citation>
    <scope>NUCLEOTIDE SEQUENCE [LARGE SCALE GENOMIC DNA]</scope>
    <source>
        <strain evidence="2 3">HB171799</strain>
    </source>
</reference>